<evidence type="ECO:0000256" key="4">
    <source>
        <dbReference type="ARBA" id="ARBA00022692"/>
    </source>
</evidence>
<dbReference type="PANTHER" id="PTHR48022">
    <property type="entry name" value="PLASTIDIC GLUCOSE TRANSPORTER 4"/>
    <property type="match status" value="1"/>
</dbReference>
<evidence type="ECO:0000256" key="5">
    <source>
        <dbReference type="ARBA" id="ARBA00022989"/>
    </source>
</evidence>
<dbReference type="InterPro" id="IPR003663">
    <property type="entry name" value="Sugar/inositol_transpt"/>
</dbReference>
<accession>V5FF21</accession>
<evidence type="ECO:0000259" key="9">
    <source>
        <dbReference type="PROSITE" id="PS50850"/>
    </source>
</evidence>
<protein>
    <submittedName>
        <fullName evidence="10">MFS quinate transporter</fullName>
    </submittedName>
</protein>
<dbReference type="HOGENOM" id="CLU_001265_30_12_1"/>
<feature type="transmembrane region" description="Helical" evidence="8">
    <location>
        <begin position="330"/>
        <end position="351"/>
    </location>
</feature>
<dbReference type="InterPro" id="IPR050360">
    <property type="entry name" value="MFS_Sugar_Transporters"/>
</dbReference>
<gene>
    <name evidence="10" type="ORF">PVAR5_4763</name>
</gene>
<dbReference type="InterPro" id="IPR005829">
    <property type="entry name" value="Sugar_transporter_CS"/>
</dbReference>
<proteinExistence type="inferred from homology"/>
<dbReference type="PANTHER" id="PTHR48022:SF4">
    <property type="entry name" value="MAJOR FACILITATOR SUPERFAMILY (MFS) PROFILE DOMAIN-CONTAINING PROTEIN-RELATED"/>
    <property type="match status" value="1"/>
</dbReference>
<dbReference type="SUPFAM" id="SSF103473">
    <property type="entry name" value="MFS general substrate transporter"/>
    <property type="match status" value="1"/>
</dbReference>
<dbReference type="EMBL" id="BAUL01000150">
    <property type="protein sequence ID" value="GAD96114.1"/>
    <property type="molecule type" value="Genomic_DNA"/>
</dbReference>
<dbReference type="InterPro" id="IPR005828">
    <property type="entry name" value="MFS_sugar_transport-like"/>
</dbReference>
<dbReference type="Proteomes" id="UP000018001">
    <property type="component" value="Unassembled WGS sequence"/>
</dbReference>
<dbReference type="GO" id="GO:0005351">
    <property type="term" value="F:carbohydrate:proton symporter activity"/>
    <property type="evidence" value="ECO:0007669"/>
    <property type="project" value="TreeGrafter"/>
</dbReference>
<feature type="domain" description="Major facilitator superfamily (MFS) profile" evidence="9">
    <location>
        <begin position="13"/>
        <end position="459"/>
    </location>
</feature>
<feature type="transmembrane region" description="Helical" evidence="8">
    <location>
        <begin position="144"/>
        <end position="167"/>
    </location>
</feature>
<keyword evidence="5 8" id="KW-1133">Transmembrane helix</keyword>
<dbReference type="InParanoid" id="V5FF21"/>
<dbReference type="Pfam" id="PF00083">
    <property type="entry name" value="Sugar_tr"/>
    <property type="match status" value="1"/>
</dbReference>
<keyword evidence="3 7" id="KW-0813">Transport</keyword>
<keyword evidence="11" id="KW-1185">Reference proteome</keyword>
<feature type="transmembrane region" description="Helical" evidence="8">
    <location>
        <begin position="84"/>
        <end position="102"/>
    </location>
</feature>
<comment type="caution">
    <text evidence="10">The sequence shown here is derived from an EMBL/GenBank/DDBJ whole genome shotgun (WGS) entry which is preliminary data.</text>
</comment>
<organism evidence="10 11">
    <name type="scientific">Byssochlamys spectabilis (strain No. 5 / NBRC 109023)</name>
    <name type="common">Paecilomyces variotii</name>
    <dbReference type="NCBI Taxonomy" id="1356009"/>
    <lineage>
        <taxon>Eukaryota</taxon>
        <taxon>Fungi</taxon>
        <taxon>Dikarya</taxon>
        <taxon>Ascomycota</taxon>
        <taxon>Pezizomycotina</taxon>
        <taxon>Eurotiomycetes</taxon>
        <taxon>Eurotiomycetidae</taxon>
        <taxon>Eurotiales</taxon>
        <taxon>Thermoascaceae</taxon>
        <taxon>Paecilomyces</taxon>
    </lineage>
</organism>
<dbReference type="PROSITE" id="PS50850">
    <property type="entry name" value="MFS"/>
    <property type="match status" value="1"/>
</dbReference>
<evidence type="ECO:0000256" key="6">
    <source>
        <dbReference type="ARBA" id="ARBA00023136"/>
    </source>
</evidence>
<keyword evidence="6 8" id="KW-0472">Membrane</keyword>
<keyword evidence="4 8" id="KW-0812">Transmembrane</keyword>
<dbReference type="OrthoDB" id="6612291at2759"/>
<evidence type="ECO:0000313" key="10">
    <source>
        <dbReference type="EMBL" id="GAD96114.1"/>
    </source>
</evidence>
<evidence type="ECO:0000313" key="11">
    <source>
        <dbReference type="Proteomes" id="UP000018001"/>
    </source>
</evidence>
<feature type="transmembrane region" description="Helical" evidence="8">
    <location>
        <begin position="265"/>
        <end position="288"/>
    </location>
</feature>
<evidence type="ECO:0000256" key="7">
    <source>
        <dbReference type="RuleBase" id="RU003346"/>
    </source>
</evidence>
<dbReference type="FunFam" id="1.20.1250.20:FF:000090">
    <property type="entry name" value="MFS sugar transporter, putative"/>
    <property type="match status" value="1"/>
</dbReference>
<dbReference type="NCBIfam" id="TIGR00879">
    <property type="entry name" value="SP"/>
    <property type="match status" value="1"/>
</dbReference>
<feature type="transmembrane region" description="Helical" evidence="8">
    <location>
        <begin position="300"/>
        <end position="323"/>
    </location>
</feature>
<feature type="transmembrane region" description="Helical" evidence="8">
    <location>
        <begin position="12"/>
        <end position="38"/>
    </location>
</feature>
<dbReference type="InterPro" id="IPR036259">
    <property type="entry name" value="MFS_trans_sf"/>
</dbReference>
<dbReference type="eggNOG" id="KOG0254">
    <property type="taxonomic scope" value="Eukaryota"/>
</dbReference>
<comment type="subcellular location">
    <subcellularLocation>
        <location evidence="1">Membrane</location>
        <topology evidence="1">Multi-pass membrane protein</topology>
    </subcellularLocation>
</comment>
<sequence length="500" mass="55062">MGHKLGLFRAIYLVCIACMGSFAFAYDTGVISGVLTLTSFQEDFRYTKKQKTSVNSNAVSILQGGAFFGCFFIWPITKWVGRRGGLIVSSVVFIIGTILQVVNSHSIGVFYAGRVIAGLGIGAATVLIPMYTAEMAPKDIRGRLGACFQLFFAIGVMISYWVTYAVGIDQPKITRQWQIPLGLQFLPVGLLLMGMCTVKESVRWLAQKGKTEKARESLKWIRGGEETEELQIEFDEILSGLEEEARIKEGFTLKELLLPANRYRIFIAITIQLCAQLTGNTSLAYYAAQIFSAVGAGNNNMFVTGFFGVVKVVGVVVFQLFVLDRVGRRVPFMVGAFAMGSFMLIMSLIVATHPPGATAAQHGASKAGIAAVIMTYAEAFSYNMSWGPLPWLYLGEIFSNRTREVGLAIGSASQWLFNFVMSQMTPHALTNIGWRTFLMFAIFNYSIIVYSWFFLKETSGHSLEEMQGIFAGEDAMVGKDVEKKEIEGTEVSAKSESRGQ</sequence>
<dbReference type="PRINTS" id="PR00171">
    <property type="entry name" value="SUGRTRNSPORT"/>
</dbReference>
<evidence type="ECO:0000256" key="2">
    <source>
        <dbReference type="ARBA" id="ARBA00010992"/>
    </source>
</evidence>
<feature type="transmembrane region" description="Helical" evidence="8">
    <location>
        <begin position="58"/>
        <end position="77"/>
    </location>
</feature>
<dbReference type="Gene3D" id="1.20.1250.20">
    <property type="entry name" value="MFS general substrate transporter like domains"/>
    <property type="match status" value="1"/>
</dbReference>
<name>V5FF21_BYSSN</name>
<feature type="transmembrane region" description="Helical" evidence="8">
    <location>
        <begin position="436"/>
        <end position="455"/>
    </location>
</feature>
<feature type="transmembrane region" description="Helical" evidence="8">
    <location>
        <begin position="108"/>
        <end position="132"/>
    </location>
</feature>
<evidence type="ECO:0000256" key="8">
    <source>
        <dbReference type="SAM" id="Phobius"/>
    </source>
</evidence>
<dbReference type="InterPro" id="IPR020846">
    <property type="entry name" value="MFS_dom"/>
</dbReference>
<dbReference type="GO" id="GO:0016020">
    <property type="term" value="C:membrane"/>
    <property type="evidence" value="ECO:0007669"/>
    <property type="project" value="UniProtKB-SubCell"/>
</dbReference>
<reference evidence="11" key="1">
    <citation type="journal article" date="2014" name="Genome Announc.">
        <title>Draft genome sequence of the formaldehyde-resistant fungus Byssochlamys spectabilis No. 5 (anamorph Paecilomyces variotii No. 5) (NBRC109023).</title>
        <authorList>
            <person name="Oka T."/>
            <person name="Ekino K."/>
            <person name="Fukuda K."/>
            <person name="Nomura Y."/>
        </authorList>
    </citation>
    <scope>NUCLEOTIDE SEQUENCE [LARGE SCALE GENOMIC DNA]</scope>
    <source>
        <strain evidence="11">No. 5 / NBRC 109023</strain>
    </source>
</reference>
<dbReference type="PROSITE" id="PS00217">
    <property type="entry name" value="SUGAR_TRANSPORT_2"/>
    <property type="match status" value="1"/>
</dbReference>
<comment type="similarity">
    <text evidence="2 7">Belongs to the major facilitator superfamily. Sugar transporter (TC 2.A.1.1) family.</text>
</comment>
<evidence type="ECO:0000256" key="1">
    <source>
        <dbReference type="ARBA" id="ARBA00004141"/>
    </source>
</evidence>
<evidence type="ECO:0000256" key="3">
    <source>
        <dbReference type="ARBA" id="ARBA00022448"/>
    </source>
</evidence>
<dbReference type="AlphaFoldDB" id="V5FF21"/>